<accession>A0ACC0FJQ6</accession>
<dbReference type="Proteomes" id="UP001060215">
    <property type="component" value="Chromosome 14"/>
</dbReference>
<gene>
    <name evidence="1" type="ORF">LOK49_LG13G01795</name>
</gene>
<comment type="caution">
    <text evidence="1">The sequence shown here is derived from an EMBL/GenBank/DDBJ whole genome shotgun (WGS) entry which is preliminary data.</text>
</comment>
<evidence type="ECO:0000313" key="1">
    <source>
        <dbReference type="EMBL" id="KAI7989021.1"/>
    </source>
</evidence>
<name>A0ACC0FJQ6_9ERIC</name>
<dbReference type="EMBL" id="CM045771">
    <property type="protein sequence ID" value="KAI7989021.1"/>
    <property type="molecule type" value="Genomic_DNA"/>
</dbReference>
<sequence length="71" mass="8123">MDCLNLSNLKAFLVNGPIKWTYHESAANLGWKHHPCNCQSYLVNNLGTIARSGKVEDVDEEKEKEDRQISY</sequence>
<evidence type="ECO:0000313" key="2">
    <source>
        <dbReference type="Proteomes" id="UP001060215"/>
    </source>
</evidence>
<proteinExistence type="predicted"/>
<organism evidence="1 2">
    <name type="scientific">Camellia lanceoleosa</name>
    <dbReference type="NCBI Taxonomy" id="1840588"/>
    <lineage>
        <taxon>Eukaryota</taxon>
        <taxon>Viridiplantae</taxon>
        <taxon>Streptophyta</taxon>
        <taxon>Embryophyta</taxon>
        <taxon>Tracheophyta</taxon>
        <taxon>Spermatophyta</taxon>
        <taxon>Magnoliopsida</taxon>
        <taxon>eudicotyledons</taxon>
        <taxon>Gunneridae</taxon>
        <taxon>Pentapetalae</taxon>
        <taxon>asterids</taxon>
        <taxon>Ericales</taxon>
        <taxon>Theaceae</taxon>
        <taxon>Camellia</taxon>
    </lineage>
</organism>
<protein>
    <submittedName>
        <fullName evidence="1">Uncharacterized protein</fullName>
    </submittedName>
</protein>
<reference evidence="1 2" key="1">
    <citation type="journal article" date="2022" name="Plant J.">
        <title>Chromosome-level genome of Camellia lanceoleosa provides a valuable resource for understanding genome evolution and self-incompatibility.</title>
        <authorList>
            <person name="Gong W."/>
            <person name="Xiao S."/>
            <person name="Wang L."/>
            <person name="Liao Z."/>
            <person name="Chang Y."/>
            <person name="Mo W."/>
            <person name="Hu G."/>
            <person name="Li W."/>
            <person name="Zhao G."/>
            <person name="Zhu H."/>
            <person name="Hu X."/>
            <person name="Ji K."/>
            <person name="Xiang X."/>
            <person name="Song Q."/>
            <person name="Yuan D."/>
            <person name="Jin S."/>
            <person name="Zhang L."/>
        </authorList>
    </citation>
    <scope>NUCLEOTIDE SEQUENCE [LARGE SCALE GENOMIC DNA]</scope>
    <source>
        <strain evidence="1">SQ_2022a</strain>
    </source>
</reference>
<keyword evidence="2" id="KW-1185">Reference proteome</keyword>